<gene>
    <name evidence="1" type="ORF">BJ875DRAFT_211290</name>
</gene>
<dbReference type="OrthoDB" id="3526904at2759"/>
<sequence>MQDKTRASHTKFAASLDRVKSNRSQLITLRSPAYEVYATHESTTMTEFHKDFTFKGGDIKITVDLSAKGEIKRIAYGRVCSQTLCLASPVLKLFIYPPFPTTDEAAEEDKRFLASIDFTEDSAWTLKIILDICRLRFSEFPRRELPVENYRT</sequence>
<keyword evidence="2" id="KW-1185">Reference proteome</keyword>
<reference evidence="1" key="1">
    <citation type="journal article" date="2021" name="IMA Fungus">
        <title>Genomic characterization of three marine fungi, including Emericellopsis atlantica sp. nov. with signatures of a generalist lifestyle and marine biomass degradation.</title>
        <authorList>
            <person name="Hagestad O.C."/>
            <person name="Hou L."/>
            <person name="Andersen J.H."/>
            <person name="Hansen E.H."/>
            <person name="Altermark B."/>
            <person name="Li C."/>
            <person name="Kuhnert E."/>
            <person name="Cox R.J."/>
            <person name="Crous P.W."/>
            <person name="Spatafora J.W."/>
            <person name="Lail K."/>
            <person name="Amirebrahimi M."/>
            <person name="Lipzen A."/>
            <person name="Pangilinan J."/>
            <person name="Andreopoulos W."/>
            <person name="Hayes R.D."/>
            <person name="Ng V."/>
            <person name="Grigoriev I.V."/>
            <person name="Jackson S.A."/>
            <person name="Sutton T.D.S."/>
            <person name="Dobson A.D.W."/>
            <person name="Rama T."/>
        </authorList>
    </citation>
    <scope>NUCLEOTIDE SEQUENCE</scope>
    <source>
        <strain evidence="1">TRa018bII</strain>
    </source>
</reference>
<evidence type="ECO:0000313" key="2">
    <source>
        <dbReference type="Proteomes" id="UP000824998"/>
    </source>
</evidence>
<name>A0A9P7Y8J0_9HELO</name>
<dbReference type="AlphaFoldDB" id="A0A9P7Y8J0"/>
<protein>
    <submittedName>
        <fullName evidence="1">Uncharacterized protein</fullName>
    </submittedName>
</protein>
<accession>A0A9P7Y8J0</accession>
<organism evidence="1 2">
    <name type="scientific">Amylocarpus encephaloides</name>
    <dbReference type="NCBI Taxonomy" id="45428"/>
    <lineage>
        <taxon>Eukaryota</taxon>
        <taxon>Fungi</taxon>
        <taxon>Dikarya</taxon>
        <taxon>Ascomycota</taxon>
        <taxon>Pezizomycotina</taxon>
        <taxon>Leotiomycetes</taxon>
        <taxon>Helotiales</taxon>
        <taxon>Helotiales incertae sedis</taxon>
        <taxon>Amylocarpus</taxon>
    </lineage>
</organism>
<evidence type="ECO:0000313" key="1">
    <source>
        <dbReference type="EMBL" id="KAG9229089.1"/>
    </source>
</evidence>
<comment type="caution">
    <text evidence="1">The sequence shown here is derived from an EMBL/GenBank/DDBJ whole genome shotgun (WGS) entry which is preliminary data.</text>
</comment>
<proteinExistence type="predicted"/>
<dbReference type="EMBL" id="MU251817">
    <property type="protein sequence ID" value="KAG9229089.1"/>
    <property type="molecule type" value="Genomic_DNA"/>
</dbReference>
<dbReference type="Proteomes" id="UP000824998">
    <property type="component" value="Unassembled WGS sequence"/>
</dbReference>